<dbReference type="Proteomes" id="UP001359485">
    <property type="component" value="Unassembled WGS sequence"/>
</dbReference>
<gene>
    <name evidence="1" type="ORF">RUM44_009999</name>
</gene>
<proteinExistence type="predicted"/>
<evidence type="ECO:0000313" key="2">
    <source>
        <dbReference type="Proteomes" id="UP001359485"/>
    </source>
</evidence>
<dbReference type="EMBL" id="JAWJWF010000045">
    <property type="protein sequence ID" value="KAK6627521.1"/>
    <property type="molecule type" value="Genomic_DNA"/>
</dbReference>
<sequence length="123" mass="14430">MSVISKPLSFEYHESLAWHRYLRCQGNQSLNRVAKFSFETEEKGNNHRKYQRASTFELIWFLRGQHAAPGLSLTRRENFGKGGNPNKALQNYHVAGLVQMHRYFVYHIEVLPLGNPLERRMKV</sequence>
<comment type="caution">
    <text evidence="1">The sequence shown here is derived from an EMBL/GenBank/DDBJ whole genome shotgun (WGS) entry which is preliminary data.</text>
</comment>
<keyword evidence="2" id="KW-1185">Reference proteome</keyword>
<evidence type="ECO:0000313" key="1">
    <source>
        <dbReference type="EMBL" id="KAK6627521.1"/>
    </source>
</evidence>
<protein>
    <submittedName>
        <fullName evidence="1">Uncharacterized protein</fullName>
    </submittedName>
</protein>
<accession>A0ABR1AUC9</accession>
<name>A0ABR1AUC9_POLSC</name>
<organism evidence="1 2">
    <name type="scientific">Polyplax serrata</name>
    <name type="common">Common mouse louse</name>
    <dbReference type="NCBI Taxonomy" id="468196"/>
    <lineage>
        <taxon>Eukaryota</taxon>
        <taxon>Metazoa</taxon>
        <taxon>Ecdysozoa</taxon>
        <taxon>Arthropoda</taxon>
        <taxon>Hexapoda</taxon>
        <taxon>Insecta</taxon>
        <taxon>Pterygota</taxon>
        <taxon>Neoptera</taxon>
        <taxon>Paraneoptera</taxon>
        <taxon>Psocodea</taxon>
        <taxon>Troctomorpha</taxon>
        <taxon>Phthiraptera</taxon>
        <taxon>Anoplura</taxon>
        <taxon>Polyplacidae</taxon>
        <taxon>Polyplax</taxon>
    </lineage>
</organism>
<reference evidence="1 2" key="1">
    <citation type="submission" date="2023-09" db="EMBL/GenBank/DDBJ databases">
        <title>Genomes of two closely related lineages of the louse Polyplax serrata with different host specificities.</title>
        <authorList>
            <person name="Martinu J."/>
            <person name="Tarabai H."/>
            <person name="Stefka J."/>
            <person name="Hypsa V."/>
        </authorList>
    </citation>
    <scope>NUCLEOTIDE SEQUENCE [LARGE SCALE GENOMIC DNA]</scope>
    <source>
        <strain evidence="1">98ZLc_SE</strain>
    </source>
</reference>